<reference evidence="1 2" key="1">
    <citation type="submission" date="2020-04" db="EMBL/GenBank/DDBJ databases">
        <title>Perkinsus olseni comparative genomics.</title>
        <authorList>
            <person name="Bogema D.R."/>
        </authorList>
    </citation>
    <scope>NUCLEOTIDE SEQUENCE [LARGE SCALE GENOMIC DNA]</scope>
    <source>
        <strain evidence="1">00978-12</strain>
    </source>
</reference>
<dbReference type="EMBL" id="JABANP010001132">
    <property type="protein sequence ID" value="KAF4675254.1"/>
    <property type="molecule type" value="Genomic_DNA"/>
</dbReference>
<gene>
    <name evidence="1" type="ORF">FOZ60_001071</name>
</gene>
<accession>A0A7J6MUR9</accession>
<evidence type="ECO:0000313" key="2">
    <source>
        <dbReference type="Proteomes" id="UP000541610"/>
    </source>
</evidence>
<sequence>MGTLALLIHFDSLLLRPEEFRKNYLARRPGRLGREARLAFLQEVASWAWLQCQDLTQSYVSYSLHPVPGVPAMLIRLEHTELNVKIYTHRDSDLPLYEKRRWLQTHCGDRYAEGLIEVEGEGGGEVERPSKRLRLGVDYLLSDGLSPIPSSINANCHIIFKTSSNARVYRTASWKLWRALRSSEEVNRWISHMVAATEELVYPP</sequence>
<name>A0A7J6MUR9_PEROL</name>
<organism evidence="1 2">
    <name type="scientific">Perkinsus olseni</name>
    <name type="common">Perkinsus atlanticus</name>
    <dbReference type="NCBI Taxonomy" id="32597"/>
    <lineage>
        <taxon>Eukaryota</taxon>
        <taxon>Sar</taxon>
        <taxon>Alveolata</taxon>
        <taxon>Perkinsozoa</taxon>
        <taxon>Perkinsea</taxon>
        <taxon>Perkinsida</taxon>
        <taxon>Perkinsidae</taxon>
        <taxon>Perkinsus</taxon>
    </lineage>
</organism>
<comment type="caution">
    <text evidence="1">The sequence shown here is derived from an EMBL/GenBank/DDBJ whole genome shotgun (WGS) entry which is preliminary data.</text>
</comment>
<dbReference type="Gene3D" id="3.40.50.1000">
    <property type="entry name" value="HAD superfamily/HAD-like"/>
    <property type="match status" value="1"/>
</dbReference>
<dbReference type="InterPro" id="IPR023214">
    <property type="entry name" value="HAD_sf"/>
</dbReference>
<proteinExistence type="predicted"/>
<dbReference type="Proteomes" id="UP000541610">
    <property type="component" value="Unassembled WGS sequence"/>
</dbReference>
<evidence type="ECO:0000313" key="1">
    <source>
        <dbReference type="EMBL" id="KAF4675254.1"/>
    </source>
</evidence>
<protein>
    <submittedName>
        <fullName evidence="1">Uncharacterized protein</fullName>
    </submittedName>
</protein>
<dbReference type="AlphaFoldDB" id="A0A7J6MUR9"/>